<dbReference type="Pfam" id="PF17917">
    <property type="entry name" value="RT_RNaseH"/>
    <property type="match status" value="1"/>
</dbReference>
<accession>A0A9W6XK81</accession>
<keyword evidence="4" id="KW-0255">Endonuclease</keyword>
<feature type="domain" description="Reverse transcriptase RNase H-like" evidence="7">
    <location>
        <begin position="2"/>
        <end position="57"/>
    </location>
</feature>
<keyword evidence="6" id="KW-0695">RNA-directed DNA polymerase</keyword>
<dbReference type="EMBL" id="BSXT01001230">
    <property type="protein sequence ID" value="GMF40189.1"/>
    <property type="molecule type" value="Genomic_DNA"/>
</dbReference>
<organism evidence="8 9">
    <name type="scientific">Phytophthora fragariaefolia</name>
    <dbReference type="NCBI Taxonomy" id="1490495"/>
    <lineage>
        <taxon>Eukaryota</taxon>
        <taxon>Sar</taxon>
        <taxon>Stramenopiles</taxon>
        <taxon>Oomycota</taxon>
        <taxon>Peronosporomycetes</taxon>
        <taxon>Peronosporales</taxon>
        <taxon>Peronosporaceae</taxon>
        <taxon>Phytophthora</taxon>
    </lineage>
</organism>
<dbReference type="InterPro" id="IPR041373">
    <property type="entry name" value="RT_RNaseH"/>
</dbReference>
<keyword evidence="2" id="KW-0548">Nucleotidyltransferase</keyword>
<dbReference type="GO" id="GO:0004519">
    <property type="term" value="F:endonuclease activity"/>
    <property type="evidence" value="ECO:0007669"/>
    <property type="project" value="UniProtKB-KW"/>
</dbReference>
<evidence type="ECO:0000256" key="6">
    <source>
        <dbReference type="ARBA" id="ARBA00022918"/>
    </source>
</evidence>
<dbReference type="SUPFAM" id="SSF56672">
    <property type="entry name" value="DNA/RNA polymerases"/>
    <property type="match status" value="1"/>
</dbReference>
<dbReference type="GO" id="GO:0016787">
    <property type="term" value="F:hydrolase activity"/>
    <property type="evidence" value="ECO:0007669"/>
    <property type="project" value="UniProtKB-KW"/>
</dbReference>
<evidence type="ECO:0000256" key="2">
    <source>
        <dbReference type="ARBA" id="ARBA00022695"/>
    </source>
</evidence>
<evidence type="ECO:0000313" key="8">
    <source>
        <dbReference type="EMBL" id="GMF40189.1"/>
    </source>
</evidence>
<comment type="caution">
    <text evidence="8">The sequence shown here is derived from an EMBL/GenBank/DDBJ whole genome shotgun (WGS) entry which is preliminary data.</text>
</comment>
<dbReference type="Proteomes" id="UP001165121">
    <property type="component" value="Unassembled WGS sequence"/>
</dbReference>
<dbReference type="AlphaFoldDB" id="A0A9W6XK81"/>
<proteinExistence type="predicted"/>
<name>A0A9W6XK81_9STRA</name>
<reference evidence="8" key="1">
    <citation type="submission" date="2023-04" db="EMBL/GenBank/DDBJ databases">
        <title>Phytophthora fragariaefolia NBRC 109709.</title>
        <authorList>
            <person name="Ichikawa N."/>
            <person name="Sato H."/>
            <person name="Tonouchi N."/>
        </authorList>
    </citation>
    <scope>NUCLEOTIDE SEQUENCE</scope>
    <source>
        <strain evidence="8">NBRC 109709</strain>
    </source>
</reference>
<dbReference type="GO" id="GO:0003964">
    <property type="term" value="F:RNA-directed DNA polymerase activity"/>
    <property type="evidence" value="ECO:0007669"/>
    <property type="project" value="UniProtKB-KW"/>
</dbReference>
<keyword evidence="9" id="KW-1185">Reference proteome</keyword>
<evidence type="ECO:0000313" key="9">
    <source>
        <dbReference type="Proteomes" id="UP001165121"/>
    </source>
</evidence>
<sequence length="170" mass="19638">MYPTREKELLAALHAMRTWKPYLMDNPFFIDTDSKTLESLLSQSTCSQRLARWINELGIFQARFRWIPGETNVVADAISRSPQLTGEENPSHVSLALLLNQLTKMQSPTASDDAFLMCMRQRPTIQEQCKRLYPEDDVFGPLLTLSRATSTKYSIQAQYIIFKRRHFASF</sequence>
<evidence type="ECO:0000256" key="3">
    <source>
        <dbReference type="ARBA" id="ARBA00022722"/>
    </source>
</evidence>
<dbReference type="OrthoDB" id="123497at2759"/>
<evidence type="ECO:0000259" key="7">
    <source>
        <dbReference type="Pfam" id="PF17917"/>
    </source>
</evidence>
<dbReference type="PANTHER" id="PTHR34072">
    <property type="entry name" value="ENZYMATIC POLYPROTEIN-RELATED"/>
    <property type="match status" value="1"/>
</dbReference>
<evidence type="ECO:0000256" key="4">
    <source>
        <dbReference type="ARBA" id="ARBA00022759"/>
    </source>
</evidence>
<protein>
    <submittedName>
        <fullName evidence="8">Unnamed protein product</fullName>
    </submittedName>
</protein>
<keyword evidence="1" id="KW-0808">Transferase</keyword>
<gene>
    <name evidence="8" type="ORF">Pfra01_001223300</name>
</gene>
<keyword evidence="3" id="KW-0540">Nuclease</keyword>
<keyword evidence="5" id="KW-0378">Hydrolase</keyword>
<dbReference type="InterPro" id="IPR043502">
    <property type="entry name" value="DNA/RNA_pol_sf"/>
</dbReference>
<evidence type="ECO:0000256" key="5">
    <source>
        <dbReference type="ARBA" id="ARBA00022801"/>
    </source>
</evidence>
<evidence type="ECO:0000256" key="1">
    <source>
        <dbReference type="ARBA" id="ARBA00022679"/>
    </source>
</evidence>